<sequence length="158" mass="17979">MAKQESPVTKARPGQVYRMKPGIDAGEFLKRYSSYRAFISSISNGLSFTLTQFKNNRTSIDGDGKIDVFGYSTIHRDGLELAISDQMIDRFFDEVKELKEVVSGRRYVNIETGNEYMVLHLANIASPTKTHPVQVVYIGETGNVWTETLDVFKQRFKE</sequence>
<accession>A0AAE9GBB4</accession>
<evidence type="ECO:0000313" key="1">
    <source>
        <dbReference type="EMBL" id="UNY47147.1"/>
    </source>
</evidence>
<organism evidence="1 2">
    <name type="scientific">Cronobacter phage LPCS28</name>
    <dbReference type="NCBI Taxonomy" id="2924885"/>
    <lineage>
        <taxon>Viruses</taxon>
        <taxon>Duplodnaviria</taxon>
        <taxon>Heunggongvirae</taxon>
        <taxon>Uroviricota</taxon>
        <taxon>Caudoviricetes</taxon>
        <taxon>Pantevenvirales</taxon>
        <taxon>Straboviridae</taxon>
        <taxon>Nanhuvirus</taxon>
        <taxon>Nanhuvirus LPCS28</taxon>
    </lineage>
</organism>
<proteinExistence type="predicted"/>
<keyword evidence="2" id="KW-1185">Reference proteome</keyword>
<name>A0AAE9GBB4_9CAUD</name>
<gene>
    <name evidence="1" type="ORF">EHEKIMEA_00265</name>
</gene>
<reference evidence="1 2" key="1">
    <citation type="submission" date="2022-02" db="EMBL/GenBank/DDBJ databases">
        <authorList>
            <person name="Tian F."/>
            <person name="Li J."/>
            <person name="Li F."/>
            <person name="Tong Y."/>
        </authorList>
    </citation>
    <scope>NUCLEOTIDE SEQUENCE [LARGE SCALE GENOMIC DNA]</scope>
</reference>
<protein>
    <submittedName>
        <fullName evidence="1">Uncharacterized protein</fullName>
    </submittedName>
</protein>
<dbReference type="Proteomes" id="UP000832072">
    <property type="component" value="Segment"/>
</dbReference>
<dbReference type="EMBL" id="OM638103">
    <property type="protein sequence ID" value="UNY47147.1"/>
    <property type="molecule type" value="Genomic_DNA"/>
</dbReference>
<evidence type="ECO:0000313" key="2">
    <source>
        <dbReference type="Proteomes" id="UP000832072"/>
    </source>
</evidence>